<dbReference type="SUPFAM" id="SSF55797">
    <property type="entry name" value="PR-1-like"/>
    <property type="match status" value="1"/>
</dbReference>
<protein>
    <submittedName>
        <fullName evidence="2">Hemolysin-type calcium-binding repeat-containing protein</fullName>
    </submittedName>
</protein>
<dbReference type="EMBL" id="FOLG01000002">
    <property type="protein sequence ID" value="SFC10441.1"/>
    <property type="molecule type" value="Genomic_DNA"/>
</dbReference>
<dbReference type="InterPro" id="IPR011049">
    <property type="entry name" value="Serralysin-like_metalloprot_C"/>
</dbReference>
<keyword evidence="3" id="KW-1185">Reference proteome</keyword>
<sequence length="464" mass="47930">MAQASAFEQYLLEQINHARLAPQENFARYISSYDPLMSAEQSVQTALTWYDVSGSVLQRQVRALQPTDPVAWSSALNDAATGHSEQMVETGIQAHTIGQSTVVSRIGAAGYAFTALAENVCAYADSALHAHAAFMVDWGRTDTGIQDGAGHRTNIMNPTYREVGIGVVEGVDRASADVGPNVVTQDFGTSVGLPETIVLGVARDETDGDGFYSIGEGRGGVSVRIAGGQSTTTAKAGGYRLDTSEGEQTVIFSGGGLDRAVKVIADLHAGSAKLDLVDGRLLETSVDLTLGKGARNAAFIGDTGTTLTGNGAKNRLEGNGLGNDLSGGDGNDRLFGYGGSDRLAGGRGADVLKGGKGRDDLLGHGGNDILDGGTGNDLLTGGKGADTFRFGGRAFGTDTITDLGATDMVEISAKGEAETRSTLKAALTNGPDGAVYDHLGDGENVILFQGVARADLDLGQFDFG</sequence>
<accession>A0A1I1GFW8</accession>
<dbReference type="PANTHER" id="PTHR31157:SF1">
    <property type="entry name" value="SCP DOMAIN-CONTAINING PROTEIN"/>
    <property type="match status" value="1"/>
</dbReference>
<organism evidence="2 3">
    <name type="scientific">Tropicimonas isoalkanivorans</name>
    <dbReference type="NCBI Taxonomy" id="441112"/>
    <lineage>
        <taxon>Bacteria</taxon>
        <taxon>Pseudomonadati</taxon>
        <taxon>Pseudomonadota</taxon>
        <taxon>Alphaproteobacteria</taxon>
        <taxon>Rhodobacterales</taxon>
        <taxon>Roseobacteraceae</taxon>
        <taxon>Tropicimonas</taxon>
    </lineage>
</organism>
<name>A0A1I1GFW8_9RHOB</name>
<dbReference type="AlphaFoldDB" id="A0A1I1GFW8"/>
<evidence type="ECO:0000313" key="2">
    <source>
        <dbReference type="EMBL" id="SFC10441.1"/>
    </source>
</evidence>
<dbReference type="PANTHER" id="PTHR31157">
    <property type="entry name" value="SCP DOMAIN-CONTAINING PROTEIN"/>
    <property type="match status" value="1"/>
</dbReference>
<reference evidence="2 3" key="1">
    <citation type="submission" date="2016-10" db="EMBL/GenBank/DDBJ databases">
        <authorList>
            <person name="de Groot N.N."/>
        </authorList>
    </citation>
    <scope>NUCLEOTIDE SEQUENCE [LARGE SCALE GENOMIC DNA]</scope>
    <source>
        <strain evidence="2 3">DSM 19548</strain>
    </source>
</reference>
<dbReference type="Gene3D" id="3.40.33.10">
    <property type="entry name" value="CAP"/>
    <property type="match status" value="1"/>
</dbReference>
<dbReference type="OrthoDB" id="419320at2"/>
<feature type="domain" description="SCP" evidence="1">
    <location>
        <begin position="60"/>
        <end position="187"/>
    </location>
</feature>
<dbReference type="STRING" id="441112.SAMN04488094_102554"/>
<dbReference type="Pfam" id="PF00353">
    <property type="entry name" value="HemolysinCabind"/>
    <property type="match status" value="1"/>
</dbReference>
<dbReference type="PRINTS" id="PR00313">
    <property type="entry name" value="CABNDNGRPT"/>
</dbReference>
<dbReference type="Proteomes" id="UP000198728">
    <property type="component" value="Unassembled WGS sequence"/>
</dbReference>
<dbReference type="InterPro" id="IPR018511">
    <property type="entry name" value="Hemolysin-typ_Ca-bd_CS"/>
</dbReference>
<dbReference type="Pfam" id="PF00188">
    <property type="entry name" value="CAP"/>
    <property type="match status" value="1"/>
</dbReference>
<dbReference type="Gene3D" id="2.150.10.10">
    <property type="entry name" value="Serralysin-like metalloprotease, C-terminal"/>
    <property type="match status" value="2"/>
</dbReference>
<dbReference type="RefSeq" id="WP_093359885.1">
    <property type="nucleotide sequence ID" value="NZ_FOLG01000002.1"/>
</dbReference>
<evidence type="ECO:0000259" key="1">
    <source>
        <dbReference type="Pfam" id="PF00188"/>
    </source>
</evidence>
<dbReference type="InterPro" id="IPR001343">
    <property type="entry name" value="Hemolysn_Ca-bd"/>
</dbReference>
<dbReference type="SUPFAM" id="SSF51120">
    <property type="entry name" value="beta-Roll"/>
    <property type="match status" value="1"/>
</dbReference>
<dbReference type="InterPro" id="IPR035940">
    <property type="entry name" value="CAP_sf"/>
</dbReference>
<evidence type="ECO:0000313" key="3">
    <source>
        <dbReference type="Proteomes" id="UP000198728"/>
    </source>
</evidence>
<proteinExistence type="predicted"/>
<dbReference type="GO" id="GO:0005509">
    <property type="term" value="F:calcium ion binding"/>
    <property type="evidence" value="ECO:0007669"/>
    <property type="project" value="InterPro"/>
</dbReference>
<dbReference type="InterPro" id="IPR014044">
    <property type="entry name" value="CAP_dom"/>
</dbReference>
<gene>
    <name evidence="2" type="ORF">SAMN04488094_102554</name>
</gene>
<dbReference type="PROSITE" id="PS00330">
    <property type="entry name" value="HEMOLYSIN_CALCIUM"/>
    <property type="match status" value="2"/>
</dbReference>
<dbReference type="CDD" id="cd05379">
    <property type="entry name" value="CAP_bacterial"/>
    <property type="match status" value="1"/>
</dbReference>